<feature type="non-terminal residue" evidence="1">
    <location>
        <position position="40"/>
    </location>
</feature>
<evidence type="ECO:0000313" key="1">
    <source>
        <dbReference type="EMBL" id="SVC09954.1"/>
    </source>
</evidence>
<organism evidence="1">
    <name type="scientific">marine metagenome</name>
    <dbReference type="NCBI Taxonomy" id="408172"/>
    <lineage>
        <taxon>unclassified sequences</taxon>
        <taxon>metagenomes</taxon>
        <taxon>ecological metagenomes</taxon>
    </lineage>
</organism>
<name>A0A382JCF2_9ZZZZ</name>
<protein>
    <submittedName>
        <fullName evidence="1">Uncharacterized protein</fullName>
    </submittedName>
</protein>
<dbReference type="EMBL" id="UINC01073508">
    <property type="protein sequence ID" value="SVC09954.1"/>
    <property type="molecule type" value="Genomic_DNA"/>
</dbReference>
<proteinExistence type="predicted"/>
<accession>A0A382JCF2</accession>
<sequence>MQDYSYIYVSGMVLTNTGITPSSHNLKQLKNASGQFSVHR</sequence>
<reference evidence="1" key="1">
    <citation type="submission" date="2018-05" db="EMBL/GenBank/DDBJ databases">
        <authorList>
            <person name="Lanie J.A."/>
            <person name="Ng W.-L."/>
            <person name="Kazmierczak K.M."/>
            <person name="Andrzejewski T.M."/>
            <person name="Davidsen T.M."/>
            <person name="Wayne K.J."/>
            <person name="Tettelin H."/>
            <person name="Glass J.I."/>
            <person name="Rusch D."/>
            <person name="Podicherti R."/>
            <person name="Tsui H.-C.T."/>
            <person name="Winkler M.E."/>
        </authorList>
    </citation>
    <scope>NUCLEOTIDE SEQUENCE</scope>
</reference>
<dbReference type="AlphaFoldDB" id="A0A382JCF2"/>
<gene>
    <name evidence="1" type="ORF">METZ01_LOCUS262808</name>
</gene>